<name>A0A2H0C3I6_9BACT</name>
<proteinExistence type="predicted"/>
<feature type="domain" description="Hexokinase C-terminal" evidence="1">
    <location>
        <begin position="29"/>
        <end position="191"/>
    </location>
</feature>
<evidence type="ECO:0000259" key="1">
    <source>
        <dbReference type="Pfam" id="PF03727"/>
    </source>
</evidence>
<comment type="caution">
    <text evidence="2">The sequence shown here is derived from an EMBL/GenBank/DDBJ whole genome shotgun (WGS) entry which is preliminary data.</text>
</comment>
<dbReference type="Gene3D" id="3.40.367.20">
    <property type="match status" value="1"/>
</dbReference>
<dbReference type="Proteomes" id="UP000230802">
    <property type="component" value="Unassembled WGS sequence"/>
</dbReference>
<gene>
    <name evidence="2" type="ORF">COW96_02270</name>
</gene>
<evidence type="ECO:0000313" key="2">
    <source>
        <dbReference type="EMBL" id="PIP64473.1"/>
    </source>
</evidence>
<dbReference type="PRINTS" id="PR00475">
    <property type="entry name" value="HEXOKINASE"/>
</dbReference>
<protein>
    <recommendedName>
        <fullName evidence="1">Hexokinase C-terminal domain-containing protein</fullName>
    </recommendedName>
</protein>
<accession>A0A2H0C3I6</accession>
<dbReference type="Pfam" id="PF03727">
    <property type="entry name" value="Hexokinase_2"/>
    <property type="match status" value="1"/>
</dbReference>
<dbReference type="InterPro" id="IPR043129">
    <property type="entry name" value="ATPase_NBD"/>
</dbReference>
<reference evidence="2 3" key="1">
    <citation type="submission" date="2017-09" db="EMBL/GenBank/DDBJ databases">
        <title>Depth-based differentiation of microbial function through sediment-hosted aquifers and enrichment of novel symbionts in the deep terrestrial subsurface.</title>
        <authorList>
            <person name="Probst A.J."/>
            <person name="Ladd B."/>
            <person name="Jarett J.K."/>
            <person name="Geller-Mcgrath D.E."/>
            <person name="Sieber C.M."/>
            <person name="Emerson J.B."/>
            <person name="Anantharaman K."/>
            <person name="Thomas B.C."/>
            <person name="Malmstrom R."/>
            <person name="Stieglmeier M."/>
            <person name="Klingl A."/>
            <person name="Woyke T."/>
            <person name="Ryan C.M."/>
            <person name="Banfield J.F."/>
        </authorList>
    </citation>
    <scope>NUCLEOTIDE SEQUENCE [LARGE SCALE GENOMIC DNA]</scope>
    <source>
        <strain evidence="2">CG22_combo_CG10-13_8_21_14_all_33_16</strain>
    </source>
</reference>
<dbReference type="AlphaFoldDB" id="A0A2H0C3I6"/>
<dbReference type="GO" id="GO:0005975">
    <property type="term" value="P:carbohydrate metabolic process"/>
    <property type="evidence" value="ECO:0007669"/>
    <property type="project" value="InterPro"/>
</dbReference>
<organism evidence="2 3">
    <name type="scientific">Candidatus Roizmanbacteria bacterium CG22_combo_CG10-13_8_21_14_all_33_16</name>
    <dbReference type="NCBI Taxonomy" id="1974859"/>
    <lineage>
        <taxon>Bacteria</taxon>
        <taxon>Candidatus Roizmaniibacteriota</taxon>
    </lineage>
</organism>
<dbReference type="GO" id="GO:0005524">
    <property type="term" value="F:ATP binding"/>
    <property type="evidence" value="ECO:0007669"/>
    <property type="project" value="InterPro"/>
</dbReference>
<sequence length="214" mass="23867">NILYAEAVARGDRNSSILAMIDGVLSEDEWGKQLEEKLIAGQNKGLELQLVLLKLKKARLINSEIISASLEKDRWKAEDVSAILRNQWDDENVNVRIKTIDKVDRQQVKEICEIIRDQAAQIVACHLVGALDVLGEQEIKNITEGSFFWGTPQFKNIVQQYLCVLGVNYAEFIKVGVDGDNTGSMKRAAVAGINYIETHAPQRESSSHQNTTSS</sequence>
<dbReference type="GO" id="GO:0016773">
    <property type="term" value="F:phosphotransferase activity, alcohol group as acceptor"/>
    <property type="evidence" value="ECO:0007669"/>
    <property type="project" value="InterPro"/>
</dbReference>
<dbReference type="InterPro" id="IPR022673">
    <property type="entry name" value="Hexokinase_C"/>
</dbReference>
<evidence type="ECO:0000313" key="3">
    <source>
        <dbReference type="Proteomes" id="UP000230802"/>
    </source>
</evidence>
<dbReference type="SUPFAM" id="SSF53067">
    <property type="entry name" value="Actin-like ATPase domain"/>
    <property type="match status" value="1"/>
</dbReference>
<dbReference type="EMBL" id="PCTD01000098">
    <property type="protein sequence ID" value="PIP64473.1"/>
    <property type="molecule type" value="Genomic_DNA"/>
</dbReference>
<feature type="non-terminal residue" evidence="2">
    <location>
        <position position="1"/>
    </location>
</feature>